<gene>
    <name evidence="9" type="ORF">E5161_08655</name>
</gene>
<dbReference type="PANTHER" id="PTHR43744:SF6">
    <property type="entry name" value="ABC TRANSPORTER PERMEASE PROTEIN YESQ-RELATED"/>
    <property type="match status" value="1"/>
</dbReference>
<accession>A0A4U0FD99</accession>
<sequence>MALAIRYKKLVLHALIIAGVVTMLYPVLWMLSTSLKPSDMMFTDYSLWPKKITFDHYINGWKGISRITFTTFYMNSLVLVFTAIIGNIVSCSLAAYAFGRLEFKGKKLMFSLMLITMMIPLHVLVIPQYIMFNKLDWMNTILPIVVPKFFATEGFFVFLTIQFIRSLPRELDQAATVDGCGPIRIYTKVILPLIVPAIVTTTIFTFIWTWNDFFSQLLYLTGQEKLTVTLALRMFLDAMGDSALGSLFAMSFLSIVPVFLMFLFFQRFIVEGIATSGIK</sequence>
<feature type="transmembrane region" description="Helical" evidence="7">
    <location>
        <begin position="72"/>
        <end position="98"/>
    </location>
</feature>
<dbReference type="GO" id="GO:0055085">
    <property type="term" value="P:transmembrane transport"/>
    <property type="evidence" value="ECO:0007669"/>
    <property type="project" value="InterPro"/>
</dbReference>
<dbReference type="EMBL" id="SUPK01000003">
    <property type="protein sequence ID" value="TJY42896.1"/>
    <property type="molecule type" value="Genomic_DNA"/>
</dbReference>
<comment type="caution">
    <text evidence="9">The sequence shown here is derived from an EMBL/GenBank/DDBJ whole genome shotgun (WGS) entry which is preliminary data.</text>
</comment>
<protein>
    <submittedName>
        <fullName evidence="9">Carbohydrate ABC transporter permease</fullName>
    </submittedName>
</protein>
<feature type="transmembrane region" description="Helical" evidence="7">
    <location>
        <begin position="110"/>
        <end position="132"/>
    </location>
</feature>
<proteinExistence type="inferred from homology"/>
<dbReference type="RefSeq" id="WP_136777315.1">
    <property type="nucleotide sequence ID" value="NZ_SUPK01000003.1"/>
</dbReference>
<evidence type="ECO:0000256" key="2">
    <source>
        <dbReference type="ARBA" id="ARBA00022448"/>
    </source>
</evidence>
<dbReference type="OrthoDB" id="9771544at2"/>
<dbReference type="GO" id="GO:0005886">
    <property type="term" value="C:plasma membrane"/>
    <property type="evidence" value="ECO:0007669"/>
    <property type="project" value="UniProtKB-SubCell"/>
</dbReference>
<keyword evidence="6 7" id="KW-0472">Membrane</keyword>
<keyword evidence="4 7" id="KW-0812">Transmembrane</keyword>
<comment type="subcellular location">
    <subcellularLocation>
        <location evidence="1 7">Cell membrane</location>
        <topology evidence="1 7">Multi-pass membrane protein</topology>
    </subcellularLocation>
</comment>
<keyword evidence="5 7" id="KW-1133">Transmembrane helix</keyword>
<evidence type="ECO:0000256" key="7">
    <source>
        <dbReference type="RuleBase" id="RU363032"/>
    </source>
</evidence>
<keyword evidence="2 7" id="KW-0813">Transport</keyword>
<organism evidence="9 10">
    <name type="scientific">Cohnella pontilimi</name>
    <dbReference type="NCBI Taxonomy" id="2564100"/>
    <lineage>
        <taxon>Bacteria</taxon>
        <taxon>Bacillati</taxon>
        <taxon>Bacillota</taxon>
        <taxon>Bacilli</taxon>
        <taxon>Bacillales</taxon>
        <taxon>Paenibacillaceae</taxon>
        <taxon>Cohnella</taxon>
    </lineage>
</organism>
<evidence type="ECO:0000259" key="8">
    <source>
        <dbReference type="PROSITE" id="PS50928"/>
    </source>
</evidence>
<feature type="transmembrane region" description="Helical" evidence="7">
    <location>
        <begin position="12"/>
        <end position="31"/>
    </location>
</feature>
<dbReference type="SUPFAM" id="SSF161098">
    <property type="entry name" value="MetI-like"/>
    <property type="match status" value="1"/>
</dbReference>
<evidence type="ECO:0000256" key="5">
    <source>
        <dbReference type="ARBA" id="ARBA00022989"/>
    </source>
</evidence>
<dbReference type="InterPro" id="IPR035906">
    <property type="entry name" value="MetI-like_sf"/>
</dbReference>
<comment type="similarity">
    <text evidence="7">Belongs to the binding-protein-dependent transport system permease family.</text>
</comment>
<evidence type="ECO:0000313" key="9">
    <source>
        <dbReference type="EMBL" id="TJY42896.1"/>
    </source>
</evidence>
<evidence type="ECO:0000313" key="10">
    <source>
        <dbReference type="Proteomes" id="UP000309673"/>
    </source>
</evidence>
<evidence type="ECO:0000256" key="4">
    <source>
        <dbReference type="ARBA" id="ARBA00022692"/>
    </source>
</evidence>
<name>A0A4U0FD99_9BACL</name>
<dbReference type="PROSITE" id="PS50928">
    <property type="entry name" value="ABC_TM1"/>
    <property type="match status" value="1"/>
</dbReference>
<dbReference type="InterPro" id="IPR000515">
    <property type="entry name" value="MetI-like"/>
</dbReference>
<keyword evidence="3" id="KW-1003">Cell membrane</keyword>
<evidence type="ECO:0000256" key="1">
    <source>
        <dbReference type="ARBA" id="ARBA00004651"/>
    </source>
</evidence>
<feature type="domain" description="ABC transmembrane type-1" evidence="8">
    <location>
        <begin position="73"/>
        <end position="265"/>
    </location>
</feature>
<evidence type="ECO:0000256" key="6">
    <source>
        <dbReference type="ARBA" id="ARBA00023136"/>
    </source>
</evidence>
<dbReference type="Pfam" id="PF00528">
    <property type="entry name" value="BPD_transp_1"/>
    <property type="match status" value="1"/>
</dbReference>
<feature type="transmembrane region" description="Helical" evidence="7">
    <location>
        <begin position="243"/>
        <end position="265"/>
    </location>
</feature>
<evidence type="ECO:0000256" key="3">
    <source>
        <dbReference type="ARBA" id="ARBA00022475"/>
    </source>
</evidence>
<keyword evidence="10" id="KW-1185">Reference proteome</keyword>
<dbReference type="AlphaFoldDB" id="A0A4U0FD99"/>
<dbReference type="CDD" id="cd06261">
    <property type="entry name" value="TM_PBP2"/>
    <property type="match status" value="1"/>
</dbReference>
<dbReference type="Proteomes" id="UP000309673">
    <property type="component" value="Unassembled WGS sequence"/>
</dbReference>
<dbReference type="PANTHER" id="PTHR43744">
    <property type="entry name" value="ABC TRANSPORTER PERMEASE PROTEIN MG189-RELATED-RELATED"/>
    <property type="match status" value="1"/>
</dbReference>
<feature type="transmembrane region" description="Helical" evidence="7">
    <location>
        <begin position="144"/>
        <end position="164"/>
    </location>
</feature>
<reference evidence="9 10" key="1">
    <citation type="submission" date="2019-04" db="EMBL/GenBank/DDBJ databases">
        <title>Cohnella sp. nov., isolated from soil.</title>
        <authorList>
            <person name="Kim W."/>
        </authorList>
    </citation>
    <scope>NUCLEOTIDE SEQUENCE [LARGE SCALE GENOMIC DNA]</scope>
    <source>
        <strain evidence="9 10">CAU 1483</strain>
    </source>
</reference>
<dbReference type="Gene3D" id="1.10.3720.10">
    <property type="entry name" value="MetI-like"/>
    <property type="match status" value="1"/>
</dbReference>
<feature type="transmembrane region" description="Helical" evidence="7">
    <location>
        <begin position="185"/>
        <end position="210"/>
    </location>
</feature>